<evidence type="ECO:0000313" key="1">
    <source>
        <dbReference type="EMBL" id="KAJ7988925.1"/>
    </source>
</evidence>
<protein>
    <submittedName>
        <fullName evidence="1">Uncharacterized protein</fullName>
    </submittedName>
</protein>
<reference evidence="1" key="1">
    <citation type="submission" date="2021-05" db="EMBL/GenBank/DDBJ databases">
        <authorList>
            <person name="Pan Q."/>
            <person name="Jouanno E."/>
            <person name="Zahm M."/>
            <person name="Klopp C."/>
            <person name="Cabau C."/>
            <person name="Louis A."/>
            <person name="Berthelot C."/>
            <person name="Parey E."/>
            <person name="Roest Crollius H."/>
            <person name="Montfort J."/>
            <person name="Robinson-Rechavi M."/>
            <person name="Bouchez O."/>
            <person name="Lampietro C."/>
            <person name="Lopez Roques C."/>
            <person name="Donnadieu C."/>
            <person name="Postlethwait J."/>
            <person name="Bobe J."/>
            <person name="Dillon D."/>
            <person name="Chandos A."/>
            <person name="von Hippel F."/>
            <person name="Guiguen Y."/>
        </authorList>
    </citation>
    <scope>NUCLEOTIDE SEQUENCE</scope>
    <source>
        <strain evidence="1">YG-Jan2019</strain>
    </source>
</reference>
<keyword evidence="2" id="KW-1185">Reference proteome</keyword>
<dbReference type="Proteomes" id="UP001157502">
    <property type="component" value="Chromosome 30"/>
</dbReference>
<dbReference type="EMBL" id="CM055757">
    <property type="protein sequence ID" value="KAJ7988925.1"/>
    <property type="molecule type" value="Genomic_DNA"/>
</dbReference>
<evidence type="ECO:0000313" key="2">
    <source>
        <dbReference type="Proteomes" id="UP001157502"/>
    </source>
</evidence>
<comment type="caution">
    <text evidence="1">The sequence shown here is derived from an EMBL/GenBank/DDBJ whole genome shotgun (WGS) entry which is preliminary data.</text>
</comment>
<sequence length="95" mass="10945">MLWDYMIVYRTSVFVLAKAAQHRAVTGVDMSAGNMQDIEDDTWGGVKRQEERRRLTVWEGGKAASSGWRHAYHLPPCFPGLLFWFHLSLPLLRPN</sequence>
<organism evidence="1 2">
    <name type="scientific">Dallia pectoralis</name>
    <name type="common">Alaska blackfish</name>
    <dbReference type="NCBI Taxonomy" id="75939"/>
    <lineage>
        <taxon>Eukaryota</taxon>
        <taxon>Metazoa</taxon>
        <taxon>Chordata</taxon>
        <taxon>Craniata</taxon>
        <taxon>Vertebrata</taxon>
        <taxon>Euteleostomi</taxon>
        <taxon>Actinopterygii</taxon>
        <taxon>Neopterygii</taxon>
        <taxon>Teleostei</taxon>
        <taxon>Protacanthopterygii</taxon>
        <taxon>Esociformes</taxon>
        <taxon>Umbridae</taxon>
        <taxon>Dallia</taxon>
    </lineage>
</organism>
<accession>A0ACC2FCC5</accession>
<proteinExistence type="predicted"/>
<name>A0ACC2FCC5_DALPE</name>
<gene>
    <name evidence="1" type="ORF">DPEC_G00314240</name>
</gene>